<evidence type="ECO:0000313" key="2">
    <source>
        <dbReference type="EMBL" id="PSH69445.1"/>
    </source>
</evidence>
<dbReference type="AlphaFoldDB" id="A0A2P7BSJ2"/>
<comment type="caution">
    <text evidence="2">The sequence shown here is derived from an EMBL/GenBank/DDBJ whole genome shotgun (WGS) entry which is preliminary data.</text>
</comment>
<keyword evidence="3" id="KW-1185">Reference proteome</keyword>
<dbReference type="Proteomes" id="UP000241444">
    <property type="component" value="Unassembled WGS sequence"/>
</dbReference>
<dbReference type="PANTHER" id="PTHR36509">
    <property type="entry name" value="BLL3101 PROTEIN"/>
    <property type="match status" value="1"/>
</dbReference>
<dbReference type="EMBL" id="PGGO01000005">
    <property type="protein sequence ID" value="PSH69445.1"/>
    <property type="molecule type" value="Genomic_DNA"/>
</dbReference>
<proteinExistence type="predicted"/>
<dbReference type="PANTHER" id="PTHR36509:SF2">
    <property type="entry name" value="BLL3101 PROTEIN"/>
    <property type="match status" value="1"/>
</dbReference>
<sequence length="151" mass="17141">MKGATTFSSGSISTLYYRKSRIPADRDEGCTYLFAGPDWMGEPPEGIDQVFRSETDFVGTLTRTGINGTADIPKVREVQRGYRFTPLSAFMAEKPPAPAPELDFPVWHEELAKSPAYWISEFPAWSREAKSGRHGCAEAVCRHWYRRWQAF</sequence>
<feature type="domain" description="DUF1254" evidence="1">
    <location>
        <begin position="23"/>
        <end position="86"/>
    </location>
</feature>
<dbReference type="InterPro" id="IPR010679">
    <property type="entry name" value="DUF1254"/>
</dbReference>
<dbReference type="Pfam" id="PF06863">
    <property type="entry name" value="DUF1254"/>
    <property type="match status" value="1"/>
</dbReference>
<dbReference type="InterPro" id="IPR037050">
    <property type="entry name" value="DUF1254_sf"/>
</dbReference>
<evidence type="ECO:0000313" key="3">
    <source>
        <dbReference type="Proteomes" id="UP000241444"/>
    </source>
</evidence>
<dbReference type="OrthoDB" id="9777345at2"/>
<accession>A0A2P7BSJ2</accession>
<gene>
    <name evidence="2" type="ORF">CU102_08695</name>
</gene>
<dbReference type="SUPFAM" id="SSF160935">
    <property type="entry name" value="VPA0735-like"/>
    <property type="match status" value="1"/>
</dbReference>
<dbReference type="Gene3D" id="2.60.40.1610">
    <property type="entry name" value="Domain of unknown function DUF1254"/>
    <property type="match status" value="1"/>
</dbReference>
<protein>
    <recommendedName>
        <fullName evidence="1">DUF1254 domain-containing protein</fullName>
    </recommendedName>
</protein>
<name>A0A2P7BSJ2_9HYPH</name>
<evidence type="ECO:0000259" key="1">
    <source>
        <dbReference type="Pfam" id="PF06863"/>
    </source>
</evidence>
<organism evidence="2 3">
    <name type="scientific">Phyllobacterium brassicacearum</name>
    <dbReference type="NCBI Taxonomy" id="314235"/>
    <lineage>
        <taxon>Bacteria</taxon>
        <taxon>Pseudomonadati</taxon>
        <taxon>Pseudomonadota</taxon>
        <taxon>Alphaproteobacteria</taxon>
        <taxon>Hyphomicrobiales</taxon>
        <taxon>Phyllobacteriaceae</taxon>
        <taxon>Phyllobacterium</taxon>
    </lineage>
</organism>
<reference evidence="3" key="1">
    <citation type="submission" date="2017-11" db="EMBL/GenBank/DDBJ databases">
        <authorList>
            <person name="Kuznetsova I."/>
            <person name="Sazanova A."/>
            <person name="Chirak E."/>
            <person name="Safronova V."/>
            <person name="Willems A."/>
        </authorList>
    </citation>
    <scope>NUCLEOTIDE SEQUENCE [LARGE SCALE GENOMIC DNA]</scope>
    <source>
        <strain evidence="3">STM 196</strain>
    </source>
</reference>